<feature type="region of interest" description="Disordered" evidence="1">
    <location>
        <begin position="186"/>
        <end position="206"/>
    </location>
</feature>
<dbReference type="SUPFAM" id="SSF82171">
    <property type="entry name" value="DPP6 N-terminal domain-like"/>
    <property type="match status" value="1"/>
</dbReference>
<dbReference type="AlphaFoldDB" id="A0A5N6U5S4"/>
<reference evidence="2 3" key="1">
    <citation type="submission" date="2019-04" db="EMBL/GenBank/DDBJ databases">
        <title>Friends and foes A comparative genomics study of 23 Aspergillus species from section Flavi.</title>
        <authorList>
            <consortium name="DOE Joint Genome Institute"/>
            <person name="Kjaerbolling I."/>
            <person name="Vesth T."/>
            <person name="Frisvad J.C."/>
            <person name="Nybo J.L."/>
            <person name="Theobald S."/>
            <person name="Kildgaard S."/>
            <person name="Isbrandt T."/>
            <person name="Kuo A."/>
            <person name="Sato A."/>
            <person name="Lyhne E.K."/>
            <person name="Kogle M.E."/>
            <person name="Wiebenga A."/>
            <person name="Kun R.S."/>
            <person name="Lubbers R.J."/>
            <person name="Makela M.R."/>
            <person name="Barry K."/>
            <person name="Chovatia M."/>
            <person name="Clum A."/>
            <person name="Daum C."/>
            <person name="Haridas S."/>
            <person name="He G."/>
            <person name="LaButti K."/>
            <person name="Lipzen A."/>
            <person name="Mondo S."/>
            <person name="Riley R."/>
            <person name="Salamov A."/>
            <person name="Simmons B.A."/>
            <person name="Magnuson J.K."/>
            <person name="Henrissat B."/>
            <person name="Mortensen U.H."/>
            <person name="Larsen T.O."/>
            <person name="Devries R.P."/>
            <person name="Grigoriev I.V."/>
            <person name="Machida M."/>
            <person name="Baker S.E."/>
            <person name="Andersen M.R."/>
        </authorList>
    </citation>
    <scope>NUCLEOTIDE SEQUENCE [LARGE SCALE GENOMIC DNA]</scope>
    <source>
        <strain evidence="2 3">IBT 18842</strain>
    </source>
</reference>
<evidence type="ECO:0000256" key="1">
    <source>
        <dbReference type="SAM" id="MobiDB-lite"/>
    </source>
</evidence>
<keyword evidence="3" id="KW-1185">Reference proteome</keyword>
<dbReference type="OrthoDB" id="5411560at2759"/>
<feature type="region of interest" description="Disordered" evidence="1">
    <location>
        <begin position="481"/>
        <end position="512"/>
    </location>
</feature>
<gene>
    <name evidence="2" type="ORF">BDV25DRAFT_136365</name>
</gene>
<evidence type="ECO:0000313" key="2">
    <source>
        <dbReference type="EMBL" id="KAE8153995.1"/>
    </source>
</evidence>
<feature type="compositionally biased region" description="Low complexity" evidence="1">
    <location>
        <begin position="481"/>
        <end position="503"/>
    </location>
</feature>
<organism evidence="2 3">
    <name type="scientific">Aspergillus avenaceus</name>
    <dbReference type="NCBI Taxonomy" id="36643"/>
    <lineage>
        <taxon>Eukaryota</taxon>
        <taxon>Fungi</taxon>
        <taxon>Dikarya</taxon>
        <taxon>Ascomycota</taxon>
        <taxon>Pezizomycotina</taxon>
        <taxon>Eurotiomycetes</taxon>
        <taxon>Eurotiomycetidae</taxon>
        <taxon>Eurotiales</taxon>
        <taxon>Aspergillaceae</taxon>
        <taxon>Aspergillus</taxon>
        <taxon>Aspergillus subgen. Circumdati</taxon>
    </lineage>
</organism>
<name>A0A5N6U5S4_ASPAV</name>
<dbReference type="Proteomes" id="UP000325780">
    <property type="component" value="Unassembled WGS sequence"/>
</dbReference>
<proteinExistence type="predicted"/>
<accession>A0A5N6U5S4</accession>
<evidence type="ECO:0000313" key="3">
    <source>
        <dbReference type="Proteomes" id="UP000325780"/>
    </source>
</evidence>
<sequence>MSHPLVAAVWEQLRRCDIANILREIIGEHAADVAIFQAEDGPDARIEHLMRSVFWIKAIFDLQRSYIQGLTSIDGHFRSLPYLLSSETIFSTLMYLVQVKPKLFPCGKAVNPGLVMYRHFLALTLLAGVRLLLLRGENIQFEMKFNLERAIRSAWQDHELPSAERYLVNTLLPKLIEASEPSQHGKNDSYFPVHRNNPLKLSTGPSPSFRNSDTLITDLLTALMTNNAEQLNSFVALYDMLWAAESTMVQSHMDNRRISQEQGPFQSETMNVDSDFDRAREARMKLARTVLAAFDDEFTTPSLQILATIVLSQNAEGHPPLQTRRIRDTWAQLSRIRELCEGFLNHLVRWLINRRVQLWDCNGELEAASHDYQQHLTQWLLHSPLQEDAHPGQKDEVYYAVDCPSVHAVPTALLEDHLSENDKSTYELRKGSQVLELDTFCPLCPENTKIRHVRRIEPVGHSQHHIGLELGVGRSYSFPNSLSRDTTSSSSLSHSTSHSSVRVDTVDGPRTPVSPAAYKPLLGGWNSKHSPTTAPEILGSFLARSKTDHSFDKQTTKSFPRELKNVTLPFSSGSSLFRRTSSKKNQLPREPRFGFSSSGNSLLLWGIGSNWVARFEMNSVGGQKPKGYRYDISGVQHVAAGDLRCAVIAAVGEHYELLIFKGYGSNPEICTSIEMHHPSSLPIYMVMSRDDRYVAFTLNNEIYLYEIMPNSIRKVSLGDSGDASAQVSDMPPGVTRMGISLENDILQHERQSTVMERKLQFSVDGKYFVIATHLDDYSAYVDVWDLSLKRWNVVPGRSRSFRISQRASTNRDLTCVFYDTLHHAVLLPAFFEKECPIPTSLADKDAPGEPASTRIVHAAQSPSGSQFAIANGMNQIYLFDSTASGSLRVSRVKKASNKISSSVFRPGYLTLAFPRDEEMLVFWMDSGKLMLRSVRLHEGNSTSKDYDLRSEFDRMMLERPPGADSPMQLKRNSLLSNQQSVEMDGFITITSRPKFSELPSPGFA</sequence>
<dbReference type="EMBL" id="ML742033">
    <property type="protein sequence ID" value="KAE8153995.1"/>
    <property type="molecule type" value="Genomic_DNA"/>
</dbReference>
<protein>
    <submittedName>
        <fullName evidence="2">Uncharacterized protein</fullName>
    </submittedName>
</protein>